<dbReference type="EMBL" id="BSUL01000001">
    <property type="protein sequence ID" value="GMA28651.1"/>
    <property type="molecule type" value="Genomic_DNA"/>
</dbReference>
<dbReference type="SUPFAM" id="SSF53474">
    <property type="entry name" value="alpha/beta-Hydrolases"/>
    <property type="match status" value="1"/>
</dbReference>
<dbReference type="AlphaFoldDB" id="A0AA37XBG9"/>
<sequence>MPEPPEPRFVMSPDGLRIATYAFGDPLADPVLLVHGFASSAHANWNLTGWIRDLERAGRRVVAVDLRGHGASDKPHHPESYSMDLLAADLFAVCDTYLLDEVAYAGYSLGGRVGWHATHLQPERFPRAVLGGIPDGTPLTRFRIDLAREHAATGAPIDDRITAAYVQMAGQTPGNDLLALVDLVEGMRPGPQPTAQNAPSIPLLLATGSEDGILEASQRLAAAAPRAEFFEIPGRNHFNAPTSRDFREAAIRFLS</sequence>
<dbReference type="Gene3D" id="3.40.50.1820">
    <property type="entry name" value="alpha/beta hydrolase"/>
    <property type="match status" value="1"/>
</dbReference>
<protein>
    <submittedName>
        <fullName evidence="3">Hydrolase</fullName>
    </submittedName>
</protein>
<gene>
    <name evidence="3" type="ORF">GCM10025874_19040</name>
</gene>
<dbReference type="GO" id="GO:0016787">
    <property type="term" value="F:hydrolase activity"/>
    <property type="evidence" value="ECO:0007669"/>
    <property type="project" value="UniProtKB-KW"/>
</dbReference>
<dbReference type="InterPro" id="IPR000073">
    <property type="entry name" value="AB_hydrolase_1"/>
</dbReference>
<dbReference type="Proteomes" id="UP001157160">
    <property type="component" value="Unassembled WGS sequence"/>
</dbReference>
<dbReference type="InterPro" id="IPR050266">
    <property type="entry name" value="AB_hydrolase_sf"/>
</dbReference>
<reference evidence="3 4" key="1">
    <citation type="journal article" date="2014" name="Int. J. Syst. Evol. Microbiol.">
        <title>Complete genome sequence of Corynebacterium casei LMG S-19264T (=DSM 44701T), isolated from a smear-ripened cheese.</title>
        <authorList>
            <consortium name="US DOE Joint Genome Institute (JGI-PGF)"/>
            <person name="Walter F."/>
            <person name="Albersmeier A."/>
            <person name="Kalinowski J."/>
            <person name="Ruckert C."/>
        </authorList>
    </citation>
    <scope>NUCLEOTIDE SEQUENCE [LARGE SCALE GENOMIC DNA]</scope>
    <source>
        <strain evidence="3 4">NBRC 112289</strain>
    </source>
</reference>
<evidence type="ECO:0000256" key="1">
    <source>
        <dbReference type="ARBA" id="ARBA00022801"/>
    </source>
</evidence>
<keyword evidence="4" id="KW-1185">Reference proteome</keyword>
<keyword evidence="1 3" id="KW-0378">Hydrolase</keyword>
<dbReference type="RefSeq" id="WP_284231994.1">
    <property type="nucleotide sequence ID" value="NZ_BSUL01000001.1"/>
</dbReference>
<feature type="domain" description="AB hydrolase-1" evidence="2">
    <location>
        <begin position="30"/>
        <end position="133"/>
    </location>
</feature>
<accession>A0AA37XBG9</accession>
<dbReference type="PANTHER" id="PTHR43798:SF31">
    <property type="entry name" value="AB HYDROLASE SUPERFAMILY PROTEIN YCLE"/>
    <property type="match status" value="1"/>
</dbReference>
<proteinExistence type="predicted"/>
<comment type="caution">
    <text evidence="3">The sequence shown here is derived from an EMBL/GenBank/DDBJ whole genome shotgun (WGS) entry which is preliminary data.</text>
</comment>
<evidence type="ECO:0000259" key="2">
    <source>
        <dbReference type="Pfam" id="PF00561"/>
    </source>
</evidence>
<dbReference type="Pfam" id="PF00561">
    <property type="entry name" value="Abhydrolase_1"/>
    <property type="match status" value="1"/>
</dbReference>
<evidence type="ECO:0000313" key="3">
    <source>
        <dbReference type="EMBL" id="GMA28651.1"/>
    </source>
</evidence>
<organism evidence="3 4">
    <name type="scientific">Arenivirga flava</name>
    <dbReference type="NCBI Taxonomy" id="1930060"/>
    <lineage>
        <taxon>Bacteria</taxon>
        <taxon>Bacillati</taxon>
        <taxon>Actinomycetota</taxon>
        <taxon>Actinomycetes</taxon>
        <taxon>Micrococcales</taxon>
        <taxon>Microbacteriaceae</taxon>
        <taxon>Arenivirga</taxon>
    </lineage>
</organism>
<evidence type="ECO:0000313" key="4">
    <source>
        <dbReference type="Proteomes" id="UP001157160"/>
    </source>
</evidence>
<dbReference type="InterPro" id="IPR029058">
    <property type="entry name" value="AB_hydrolase_fold"/>
</dbReference>
<dbReference type="PANTHER" id="PTHR43798">
    <property type="entry name" value="MONOACYLGLYCEROL LIPASE"/>
    <property type="match status" value="1"/>
</dbReference>
<dbReference type="GO" id="GO:0016020">
    <property type="term" value="C:membrane"/>
    <property type="evidence" value="ECO:0007669"/>
    <property type="project" value="TreeGrafter"/>
</dbReference>
<name>A0AA37XBG9_9MICO</name>